<dbReference type="InterPro" id="IPR036073">
    <property type="entry name" value="Desulfoferrodoxin_Fe-bd_dom_sf"/>
</dbReference>
<evidence type="ECO:0000256" key="3">
    <source>
        <dbReference type="ARBA" id="ARBA00022723"/>
    </source>
</evidence>
<dbReference type="InterPro" id="IPR002742">
    <property type="entry name" value="Desulfoferrodoxin_Fe-bd_dom"/>
</dbReference>
<organism evidence="7 8">
    <name type="scientific">Helcococcus ovis</name>
    <dbReference type="NCBI Taxonomy" id="72026"/>
    <lineage>
        <taxon>Bacteria</taxon>
        <taxon>Bacillati</taxon>
        <taxon>Bacillota</taxon>
        <taxon>Tissierellia</taxon>
        <taxon>Tissierellales</taxon>
        <taxon>Peptoniphilaceae</taxon>
        <taxon>Helcococcus</taxon>
    </lineage>
</organism>
<evidence type="ECO:0000256" key="5">
    <source>
        <dbReference type="ARBA" id="ARBA00023004"/>
    </source>
</evidence>
<keyword evidence="3" id="KW-0479">Metal-binding</keyword>
<dbReference type="GeneID" id="97030293"/>
<protein>
    <submittedName>
        <fullName evidence="7">Superoxide reductase</fullName>
    </submittedName>
</protein>
<dbReference type="Gene3D" id="2.60.40.730">
    <property type="entry name" value="SOR catalytic domain"/>
    <property type="match status" value="1"/>
</dbReference>
<evidence type="ECO:0000256" key="4">
    <source>
        <dbReference type="ARBA" id="ARBA00022982"/>
    </source>
</evidence>
<dbReference type="EMBL" id="SCFR01000019">
    <property type="protein sequence ID" value="TFF65499.1"/>
    <property type="molecule type" value="Genomic_DNA"/>
</dbReference>
<name>A0A4R9C0Q3_9FIRM</name>
<accession>A0A4R9C0Q3</accession>
<keyword evidence="8" id="KW-1185">Reference proteome</keyword>
<gene>
    <name evidence="7" type="ORF">EQF91_05795</name>
</gene>
<proteinExistence type="inferred from homology"/>
<dbReference type="SUPFAM" id="SSF49367">
    <property type="entry name" value="Superoxide reductase-like"/>
    <property type="match status" value="1"/>
</dbReference>
<dbReference type="Proteomes" id="UP000297454">
    <property type="component" value="Unassembled WGS sequence"/>
</dbReference>
<dbReference type="PANTHER" id="PTHR36541">
    <property type="entry name" value="SUPEROXIDE REDUCTASE-RELATED"/>
    <property type="match status" value="1"/>
</dbReference>
<dbReference type="OrthoDB" id="9814936at2"/>
<dbReference type="GO" id="GO:0005506">
    <property type="term" value="F:iron ion binding"/>
    <property type="evidence" value="ECO:0007669"/>
    <property type="project" value="InterPro"/>
</dbReference>
<feature type="domain" description="Desulfoferrodoxin ferrous iron-binding" evidence="6">
    <location>
        <begin position="11"/>
        <end position="116"/>
    </location>
</feature>
<sequence>MEYLKDTVQVGDWKGEKHVPSIMVLSSDKNEVMVKVRVGEEIAHPNTFEHHIGWIKLYYLPEGAKLPVQVADVNFTAHGEGNSLTDPQAVVAFKAEKNGKLLAQSYCNIHGLWENEAELVLG</sequence>
<dbReference type="GO" id="GO:0016491">
    <property type="term" value="F:oxidoreductase activity"/>
    <property type="evidence" value="ECO:0007669"/>
    <property type="project" value="InterPro"/>
</dbReference>
<dbReference type="RefSeq" id="WP_134711383.1">
    <property type="nucleotide sequence ID" value="NZ_CP119081.1"/>
</dbReference>
<comment type="caution">
    <text evidence="7">The sequence shown here is derived from an EMBL/GenBank/DDBJ whole genome shotgun (WGS) entry which is preliminary data.</text>
</comment>
<dbReference type="Pfam" id="PF01880">
    <property type="entry name" value="Desulfoferrodox"/>
    <property type="match status" value="1"/>
</dbReference>
<reference evidence="7 8" key="1">
    <citation type="submission" date="2019-01" db="EMBL/GenBank/DDBJ databases">
        <title>Draft Genome Sequences of Helcococcus ovis Strains Isolated from the Uterus and Vagina of Dairy Cows with Metritis.</title>
        <authorList>
            <person name="Cunha F."/>
            <person name="Jeon S.J."/>
            <person name="Kutzer P."/>
            <person name="Galvao K.N."/>
        </authorList>
    </citation>
    <scope>NUCLEOTIDE SEQUENCE [LARGE SCALE GENOMIC DNA]</scope>
    <source>
        <strain evidence="7 8">KG-37</strain>
    </source>
</reference>
<keyword evidence="5" id="KW-0408">Iron</keyword>
<dbReference type="PANTHER" id="PTHR36541:SF1">
    <property type="entry name" value="SUPEROXIDE REDUCTASE-RELATED"/>
    <property type="match status" value="1"/>
</dbReference>
<dbReference type="AlphaFoldDB" id="A0A4R9C0Q3"/>
<comment type="similarity">
    <text evidence="1">Belongs to the desulfoferrodoxin family.</text>
</comment>
<evidence type="ECO:0000313" key="7">
    <source>
        <dbReference type="EMBL" id="TFF65499.1"/>
    </source>
</evidence>
<keyword evidence="4" id="KW-0249">Electron transport</keyword>
<dbReference type="CDD" id="cd03172">
    <property type="entry name" value="SORL_classII"/>
    <property type="match status" value="1"/>
</dbReference>
<dbReference type="InterPro" id="IPR051233">
    <property type="entry name" value="Desulfoferrodoxin_SOR"/>
</dbReference>
<dbReference type="NCBIfam" id="TIGR00332">
    <property type="entry name" value="neela_ferrous"/>
    <property type="match status" value="1"/>
</dbReference>
<evidence type="ECO:0000313" key="8">
    <source>
        <dbReference type="Proteomes" id="UP000297454"/>
    </source>
</evidence>
<evidence type="ECO:0000259" key="6">
    <source>
        <dbReference type="Pfam" id="PF01880"/>
    </source>
</evidence>
<keyword evidence="2" id="KW-0813">Transport</keyword>
<evidence type="ECO:0000256" key="2">
    <source>
        <dbReference type="ARBA" id="ARBA00022448"/>
    </source>
</evidence>
<evidence type="ECO:0000256" key="1">
    <source>
        <dbReference type="ARBA" id="ARBA00005941"/>
    </source>
</evidence>